<evidence type="ECO:0000313" key="2">
    <source>
        <dbReference type="EMBL" id="KAJ7379095.1"/>
    </source>
</evidence>
<sequence length="250" mass="28436">MPLLKGRSRTVKVEPSIHNNPRNTPPGKDVNREQSESDEKGIMPPYLSTLKFHLKDFDADAIRQSDYLEEGIEYTSLPAHKTKGAQSITLPLNMPVVESEKLCFRRKGDQSSPSFKHQVNSSNADDSKVSLVGSHKDGQENAASESVEGLNDIRSTAGKWFNDIDKLTSFKAKHRLEIFSREKKENVREWTSSPKKFYKCILKCRQKQLSSNGFRTTKREGTDSRLRKKKVSFPPMSSYFPLSRKTRVAN</sequence>
<gene>
    <name evidence="2" type="ORF">OS493_018893</name>
</gene>
<dbReference type="OrthoDB" id="194358at2759"/>
<name>A0A9X0CXF5_9CNID</name>
<accession>A0A9X0CXF5</accession>
<feature type="compositionally biased region" description="Basic and acidic residues" evidence="1">
    <location>
        <begin position="29"/>
        <end position="41"/>
    </location>
</feature>
<dbReference type="Proteomes" id="UP001163046">
    <property type="component" value="Unassembled WGS sequence"/>
</dbReference>
<evidence type="ECO:0000256" key="1">
    <source>
        <dbReference type="SAM" id="MobiDB-lite"/>
    </source>
</evidence>
<comment type="caution">
    <text evidence="2">The sequence shown here is derived from an EMBL/GenBank/DDBJ whole genome shotgun (WGS) entry which is preliminary data.</text>
</comment>
<evidence type="ECO:0000313" key="3">
    <source>
        <dbReference type="Proteomes" id="UP001163046"/>
    </source>
</evidence>
<organism evidence="2 3">
    <name type="scientific">Desmophyllum pertusum</name>
    <dbReference type="NCBI Taxonomy" id="174260"/>
    <lineage>
        <taxon>Eukaryota</taxon>
        <taxon>Metazoa</taxon>
        <taxon>Cnidaria</taxon>
        <taxon>Anthozoa</taxon>
        <taxon>Hexacorallia</taxon>
        <taxon>Scleractinia</taxon>
        <taxon>Caryophylliina</taxon>
        <taxon>Caryophylliidae</taxon>
        <taxon>Desmophyllum</taxon>
    </lineage>
</organism>
<feature type="region of interest" description="Disordered" evidence="1">
    <location>
        <begin position="107"/>
        <end position="148"/>
    </location>
</feature>
<keyword evidence="3" id="KW-1185">Reference proteome</keyword>
<feature type="region of interest" description="Disordered" evidence="1">
    <location>
        <begin position="1"/>
        <end position="42"/>
    </location>
</feature>
<feature type="compositionally biased region" description="Polar residues" evidence="1">
    <location>
        <begin position="110"/>
        <end position="124"/>
    </location>
</feature>
<protein>
    <submittedName>
        <fullName evidence="2">Uncharacterized protein</fullName>
    </submittedName>
</protein>
<reference evidence="2" key="1">
    <citation type="submission" date="2023-01" db="EMBL/GenBank/DDBJ databases">
        <title>Genome assembly of the deep-sea coral Lophelia pertusa.</title>
        <authorList>
            <person name="Herrera S."/>
            <person name="Cordes E."/>
        </authorList>
    </citation>
    <scope>NUCLEOTIDE SEQUENCE</scope>
    <source>
        <strain evidence="2">USNM1676648</strain>
        <tissue evidence="2">Polyp</tissue>
    </source>
</reference>
<proteinExistence type="predicted"/>
<feature type="compositionally biased region" description="Basic residues" evidence="1">
    <location>
        <begin position="1"/>
        <end position="10"/>
    </location>
</feature>
<dbReference type="AlphaFoldDB" id="A0A9X0CXF5"/>
<dbReference type="EMBL" id="MU826360">
    <property type="protein sequence ID" value="KAJ7379095.1"/>
    <property type="molecule type" value="Genomic_DNA"/>
</dbReference>